<dbReference type="Proteomes" id="UP000535908">
    <property type="component" value="Unassembled WGS sequence"/>
</dbReference>
<protein>
    <recommendedName>
        <fullName evidence="1">Bacterial Ig domain-containing protein</fullName>
    </recommendedName>
</protein>
<dbReference type="AlphaFoldDB" id="A0A7X1CQY1"/>
<accession>A0A7X1CQY1</accession>
<name>A0A7X1CQY1_9LIST</name>
<evidence type="ECO:0000259" key="1">
    <source>
        <dbReference type="Pfam" id="PF20622"/>
    </source>
</evidence>
<dbReference type="EMBL" id="JAARWN010000017">
    <property type="protein sequence ID" value="MBC1937496.1"/>
    <property type="molecule type" value="Genomic_DNA"/>
</dbReference>
<proteinExistence type="predicted"/>
<sequence>MTETYVGDVSFITVTIDGKEYRGGTVINGEFKFYTFDKILFATSEVIGNAYNASNELLDTRRVMLKSKVAHSMVKVNSNSMF</sequence>
<evidence type="ECO:0000313" key="2">
    <source>
        <dbReference type="EMBL" id="MBC1937496.1"/>
    </source>
</evidence>
<dbReference type="InterPro" id="IPR046746">
    <property type="entry name" value="Big_15"/>
</dbReference>
<dbReference type="Pfam" id="PF20622">
    <property type="entry name" value="Big_15"/>
    <property type="match status" value="1"/>
</dbReference>
<organism evidence="2 3">
    <name type="scientific">Listeria grandensis</name>
    <dbReference type="NCBI Taxonomy" id="1494963"/>
    <lineage>
        <taxon>Bacteria</taxon>
        <taxon>Bacillati</taxon>
        <taxon>Bacillota</taxon>
        <taxon>Bacilli</taxon>
        <taxon>Bacillales</taxon>
        <taxon>Listeriaceae</taxon>
        <taxon>Listeria</taxon>
    </lineage>
</organism>
<feature type="domain" description="Bacterial Ig" evidence="1">
    <location>
        <begin position="2"/>
        <end position="66"/>
    </location>
</feature>
<reference evidence="2 3" key="1">
    <citation type="submission" date="2020-03" db="EMBL/GenBank/DDBJ databases">
        <title>Soil Listeria distribution.</title>
        <authorList>
            <person name="Liao J."/>
            <person name="Wiedmann M."/>
        </authorList>
    </citation>
    <scope>NUCLEOTIDE SEQUENCE [LARGE SCALE GENOMIC DNA]</scope>
    <source>
        <strain evidence="2 3">FSL L7-0741</strain>
    </source>
</reference>
<evidence type="ECO:0000313" key="3">
    <source>
        <dbReference type="Proteomes" id="UP000535908"/>
    </source>
</evidence>
<comment type="caution">
    <text evidence="2">The sequence shown here is derived from an EMBL/GenBank/DDBJ whole genome shotgun (WGS) entry which is preliminary data.</text>
</comment>
<gene>
    <name evidence="2" type="ORF">HCA69_14040</name>
</gene>